<evidence type="ECO:0000313" key="2">
    <source>
        <dbReference type="EMBL" id="KAF2495694.1"/>
    </source>
</evidence>
<keyword evidence="3" id="KW-1185">Reference proteome</keyword>
<name>A0A6A6QUA2_9PEZI</name>
<protein>
    <submittedName>
        <fullName evidence="2">Uncharacterized protein</fullName>
    </submittedName>
</protein>
<dbReference type="EMBL" id="MU004189">
    <property type="protein sequence ID" value="KAF2495694.1"/>
    <property type="molecule type" value="Genomic_DNA"/>
</dbReference>
<keyword evidence="1" id="KW-0732">Signal</keyword>
<gene>
    <name evidence="2" type="ORF">BU16DRAFT_527466</name>
</gene>
<feature type="signal peptide" evidence="1">
    <location>
        <begin position="1"/>
        <end position="22"/>
    </location>
</feature>
<dbReference type="Proteomes" id="UP000799750">
    <property type="component" value="Unassembled WGS sequence"/>
</dbReference>
<dbReference type="AlphaFoldDB" id="A0A6A6QUA2"/>
<accession>A0A6A6QUA2</accession>
<proteinExistence type="predicted"/>
<feature type="chain" id="PRO_5025563160" evidence="1">
    <location>
        <begin position="23"/>
        <end position="112"/>
    </location>
</feature>
<organism evidence="2 3">
    <name type="scientific">Lophium mytilinum</name>
    <dbReference type="NCBI Taxonomy" id="390894"/>
    <lineage>
        <taxon>Eukaryota</taxon>
        <taxon>Fungi</taxon>
        <taxon>Dikarya</taxon>
        <taxon>Ascomycota</taxon>
        <taxon>Pezizomycotina</taxon>
        <taxon>Dothideomycetes</taxon>
        <taxon>Pleosporomycetidae</taxon>
        <taxon>Mytilinidiales</taxon>
        <taxon>Mytilinidiaceae</taxon>
        <taxon>Lophium</taxon>
    </lineage>
</organism>
<sequence>MTLKLLIIILAYNYSPFHPVQPFPLRSLPPPLLTENLIRLQRLRMPTHLRIINIRKIPLTIILLKHKTIPNNISPDLSLPRIYLAINLIRLYIPYPPADTKLRNISFIAFAF</sequence>
<evidence type="ECO:0000313" key="3">
    <source>
        <dbReference type="Proteomes" id="UP000799750"/>
    </source>
</evidence>
<evidence type="ECO:0000256" key="1">
    <source>
        <dbReference type="SAM" id="SignalP"/>
    </source>
</evidence>
<reference evidence="2" key="1">
    <citation type="journal article" date="2020" name="Stud. Mycol.">
        <title>101 Dothideomycetes genomes: a test case for predicting lifestyles and emergence of pathogens.</title>
        <authorList>
            <person name="Haridas S."/>
            <person name="Albert R."/>
            <person name="Binder M."/>
            <person name="Bloem J."/>
            <person name="Labutti K."/>
            <person name="Salamov A."/>
            <person name="Andreopoulos B."/>
            <person name="Baker S."/>
            <person name="Barry K."/>
            <person name="Bills G."/>
            <person name="Bluhm B."/>
            <person name="Cannon C."/>
            <person name="Castanera R."/>
            <person name="Culley D."/>
            <person name="Daum C."/>
            <person name="Ezra D."/>
            <person name="Gonzalez J."/>
            <person name="Henrissat B."/>
            <person name="Kuo A."/>
            <person name="Liang C."/>
            <person name="Lipzen A."/>
            <person name="Lutzoni F."/>
            <person name="Magnuson J."/>
            <person name="Mondo S."/>
            <person name="Nolan M."/>
            <person name="Ohm R."/>
            <person name="Pangilinan J."/>
            <person name="Park H.-J."/>
            <person name="Ramirez L."/>
            <person name="Alfaro M."/>
            <person name="Sun H."/>
            <person name="Tritt A."/>
            <person name="Yoshinaga Y."/>
            <person name="Zwiers L.-H."/>
            <person name="Turgeon B."/>
            <person name="Goodwin S."/>
            <person name="Spatafora J."/>
            <person name="Crous P."/>
            <person name="Grigoriev I."/>
        </authorList>
    </citation>
    <scope>NUCLEOTIDE SEQUENCE</scope>
    <source>
        <strain evidence="2">CBS 269.34</strain>
    </source>
</reference>